<evidence type="ECO:0000256" key="2">
    <source>
        <dbReference type="SAM" id="SignalP"/>
    </source>
</evidence>
<proteinExistence type="predicted"/>
<comment type="caution">
    <text evidence="3">The sequence shown here is derived from an EMBL/GenBank/DDBJ whole genome shotgun (WGS) entry which is preliminary data.</text>
</comment>
<feature type="compositionally biased region" description="Low complexity" evidence="1">
    <location>
        <begin position="40"/>
        <end position="52"/>
    </location>
</feature>
<dbReference type="AlphaFoldDB" id="A0A9Q3H5G3"/>
<evidence type="ECO:0000313" key="3">
    <source>
        <dbReference type="EMBL" id="MBW0491996.1"/>
    </source>
</evidence>
<evidence type="ECO:0000256" key="1">
    <source>
        <dbReference type="SAM" id="MobiDB-lite"/>
    </source>
</evidence>
<organism evidence="3 4">
    <name type="scientific">Austropuccinia psidii MF-1</name>
    <dbReference type="NCBI Taxonomy" id="1389203"/>
    <lineage>
        <taxon>Eukaryota</taxon>
        <taxon>Fungi</taxon>
        <taxon>Dikarya</taxon>
        <taxon>Basidiomycota</taxon>
        <taxon>Pucciniomycotina</taxon>
        <taxon>Pucciniomycetes</taxon>
        <taxon>Pucciniales</taxon>
        <taxon>Sphaerophragmiaceae</taxon>
        <taxon>Austropuccinia</taxon>
    </lineage>
</organism>
<dbReference type="Proteomes" id="UP000765509">
    <property type="component" value="Unassembled WGS sequence"/>
</dbReference>
<reference evidence="3" key="1">
    <citation type="submission" date="2021-03" db="EMBL/GenBank/DDBJ databases">
        <title>Draft genome sequence of rust myrtle Austropuccinia psidii MF-1, a brazilian biotype.</title>
        <authorList>
            <person name="Quecine M.C."/>
            <person name="Pachon D.M.R."/>
            <person name="Bonatelli M.L."/>
            <person name="Correr F.H."/>
            <person name="Franceschini L.M."/>
            <person name="Leite T.F."/>
            <person name="Margarido G.R.A."/>
            <person name="Almeida C.A."/>
            <person name="Ferrarezi J.A."/>
            <person name="Labate C.A."/>
        </authorList>
    </citation>
    <scope>NUCLEOTIDE SEQUENCE</scope>
    <source>
        <strain evidence="3">MF-1</strain>
    </source>
</reference>
<gene>
    <name evidence="3" type="ORF">O181_031711</name>
</gene>
<feature type="signal peptide" evidence="2">
    <location>
        <begin position="1"/>
        <end position="24"/>
    </location>
</feature>
<evidence type="ECO:0000313" key="4">
    <source>
        <dbReference type="Proteomes" id="UP000765509"/>
    </source>
</evidence>
<feature type="region of interest" description="Disordered" evidence="1">
    <location>
        <begin position="38"/>
        <end position="62"/>
    </location>
</feature>
<feature type="chain" id="PRO_5040163889" evidence="2">
    <location>
        <begin position="25"/>
        <end position="269"/>
    </location>
</feature>
<name>A0A9Q3H5G3_9BASI</name>
<dbReference type="EMBL" id="AVOT02011367">
    <property type="protein sequence ID" value="MBW0491996.1"/>
    <property type="molecule type" value="Genomic_DNA"/>
</dbReference>
<sequence>MSYSIKTIAVFLVVIGQLQLEVRSGVFEGFGWLGKGAKNGAEGSGAARTGSRAGKEIQGADDLERVHIDPKTPDGAQRLRHETVPWTSPRAALRADGAMFPVVNRAGAITPQIETKAESCLITFLPNLFRRMKQYLLGAKSPKKTDIGFNVAPDKEEVHVPHSPWGFSRRLKETDEIEHGRLLSETFASLIEETPPLPLEELRDWAAAIREAFTTLPHPELEIRLHTELSNFLKLASKENPSLPVHQAVPDFKKLHEFLKDLRKGIAEF</sequence>
<accession>A0A9Q3H5G3</accession>
<keyword evidence="4" id="KW-1185">Reference proteome</keyword>
<protein>
    <submittedName>
        <fullName evidence="3">Uncharacterized protein</fullName>
    </submittedName>
</protein>
<keyword evidence="2" id="KW-0732">Signal</keyword>